<gene>
    <name evidence="1" type="ORF">HPHPA11_0608</name>
</gene>
<proteinExistence type="predicted"/>
<dbReference type="AlphaFoldDB" id="N4TAI7"/>
<evidence type="ECO:0000313" key="1">
    <source>
        <dbReference type="EMBL" id="ENH59469.1"/>
    </source>
</evidence>
<dbReference type="PATRIC" id="fig|992035.3.peg.594"/>
<accession>N4TAI7</accession>
<protein>
    <submittedName>
        <fullName evidence="1">Uncharacterized protein</fullName>
    </submittedName>
</protein>
<dbReference type="EMBL" id="AOTW01000001">
    <property type="protein sequence ID" value="ENH59469.1"/>
    <property type="molecule type" value="Genomic_DNA"/>
</dbReference>
<evidence type="ECO:0000313" key="2">
    <source>
        <dbReference type="Proteomes" id="UP000012243"/>
    </source>
</evidence>
<name>N4TAI7_HELPX</name>
<reference evidence="1 2" key="1">
    <citation type="submission" date="2013-02" db="EMBL/GenBank/DDBJ databases">
        <title>Comparative Sequence Analysis of H. pylori Isolates.</title>
        <authorList>
            <person name="Blanchard T.G."/>
            <person name="Czinn S.J."/>
            <person name="McCracken C.M."/>
            <person name="Abolude K.A."/>
            <person name="Shefchek K.S."/>
            <person name="Maroo A.M."/>
            <person name="Santana-Cruz I.S."/>
            <person name="Tallon L.J."/>
            <person name="Ficke F.W.F."/>
        </authorList>
    </citation>
    <scope>NUCLEOTIDE SEQUENCE [LARGE SCALE GENOMIC DNA]</scope>
    <source>
        <strain evidence="1 2">Hp A-11</strain>
    </source>
</reference>
<dbReference type="Proteomes" id="UP000012243">
    <property type="component" value="Unassembled WGS sequence"/>
</dbReference>
<comment type="caution">
    <text evidence="1">The sequence shown here is derived from an EMBL/GenBank/DDBJ whole genome shotgun (WGS) entry which is preliminary data.</text>
</comment>
<organism evidence="1 2">
    <name type="scientific">Helicobacter pylori Hp A-11</name>
    <dbReference type="NCBI Taxonomy" id="992035"/>
    <lineage>
        <taxon>Bacteria</taxon>
        <taxon>Pseudomonadati</taxon>
        <taxon>Campylobacterota</taxon>
        <taxon>Epsilonproteobacteria</taxon>
        <taxon>Campylobacterales</taxon>
        <taxon>Helicobacteraceae</taxon>
        <taxon>Helicobacter</taxon>
    </lineage>
</organism>
<sequence length="81" mass="9261">MGSLLAEDNKKAKANQNVSWLKKCVFMGLGEWNFCLKRLSTPTKTLPLLFETHTLTLNVGQKITNIQSTYHLFNAIILYFI</sequence>